<dbReference type="OrthoDB" id="1461976at2759"/>
<dbReference type="GO" id="GO:0006629">
    <property type="term" value="P:lipid metabolic process"/>
    <property type="evidence" value="ECO:0007669"/>
    <property type="project" value="InterPro"/>
</dbReference>
<organism evidence="3">
    <name type="scientific">Guillardia theta (strain CCMP2712)</name>
    <name type="common">Cryptophyte</name>
    <dbReference type="NCBI Taxonomy" id="905079"/>
    <lineage>
        <taxon>Eukaryota</taxon>
        <taxon>Cryptophyceae</taxon>
        <taxon>Pyrenomonadales</taxon>
        <taxon>Geminigeraceae</taxon>
        <taxon>Guillardia</taxon>
    </lineage>
</organism>
<feature type="domain" description="Fatty acid desaturase" evidence="2">
    <location>
        <begin position="128"/>
        <end position="410"/>
    </location>
</feature>
<dbReference type="eggNOG" id="ENOG502QQNB">
    <property type="taxonomic scope" value="Eukaryota"/>
</dbReference>
<dbReference type="Pfam" id="PF00487">
    <property type="entry name" value="FA_desaturase"/>
    <property type="match status" value="1"/>
</dbReference>
<dbReference type="EMBL" id="JH992988">
    <property type="protein sequence ID" value="EKX47718.1"/>
    <property type="molecule type" value="Genomic_DNA"/>
</dbReference>
<reference evidence="3 5" key="1">
    <citation type="journal article" date="2012" name="Nature">
        <title>Algal genomes reveal evolutionary mosaicism and the fate of nucleomorphs.</title>
        <authorList>
            <consortium name="DOE Joint Genome Institute"/>
            <person name="Curtis B.A."/>
            <person name="Tanifuji G."/>
            <person name="Burki F."/>
            <person name="Gruber A."/>
            <person name="Irimia M."/>
            <person name="Maruyama S."/>
            <person name="Arias M.C."/>
            <person name="Ball S.G."/>
            <person name="Gile G.H."/>
            <person name="Hirakawa Y."/>
            <person name="Hopkins J.F."/>
            <person name="Kuo A."/>
            <person name="Rensing S.A."/>
            <person name="Schmutz J."/>
            <person name="Symeonidi A."/>
            <person name="Elias M."/>
            <person name="Eveleigh R.J."/>
            <person name="Herman E.K."/>
            <person name="Klute M.J."/>
            <person name="Nakayama T."/>
            <person name="Obornik M."/>
            <person name="Reyes-Prieto A."/>
            <person name="Armbrust E.V."/>
            <person name="Aves S.J."/>
            <person name="Beiko R.G."/>
            <person name="Coutinho P."/>
            <person name="Dacks J.B."/>
            <person name="Durnford D.G."/>
            <person name="Fast N.M."/>
            <person name="Green B.R."/>
            <person name="Grisdale C.J."/>
            <person name="Hempel F."/>
            <person name="Henrissat B."/>
            <person name="Hoppner M.P."/>
            <person name="Ishida K."/>
            <person name="Kim E."/>
            <person name="Koreny L."/>
            <person name="Kroth P.G."/>
            <person name="Liu Y."/>
            <person name="Malik S.B."/>
            <person name="Maier U.G."/>
            <person name="McRose D."/>
            <person name="Mock T."/>
            <person name="Neilson J.A."/>
            <person name="Onodera N.T."/>
            <person name="Poole A.M."/>
            <person name="Pritham E.J."/>
            <person name="Richards T.A."/>
            <person name="Rocap G."/>
            <person name="Roy S.W."/>
            <person name="Sarai C."/>
            <person name="Schaack S."/>
            <person name="Shirato S."/>
            <person name="Slamovits C.H."/>
            <person name="Spencer D.F."/>
            <person name="Suzuki S."/>
            <person name="Worden A.Z."/>
            <person name="Zauner S."/>
            <person name="Barry K."/>
            <person name="Bell C."/>
            <person name="Bharti A.K."/>
            <person name="Crow J.A."/>
            <person name="Grimwood J."/>
            <person name="Kramer R."/>
            <person name="Lindquist E."/>
            <person name="Lucas S."/>
            <person name="Salamov A."/>
            <person name="McFadden G.I."/>
            <person name="Lane C.E."/>
            <person name="Keeling P.J."/>
            <person name="Gray M.W."/>
            <person name="Grigoriev I.V."/>
            <person name="Archibald J.M."/>
        </authorList>
    </citation>
    <scope>NUCLEOTIDE SEQUENCE</scope>
    <source>
        <strain evidence="3 5">CCMP2712</strain>
    </source>
</reference>
<dbReference type="CDD" id="cd03507">
    <property type="entry name" value="Delta12-FADS-like"/>
    <property type="match status" value="1"/>
</dbReference>
<dbReference type="InterPro" id="IPR005804">
    <property type="entry name" value="FA_desaturase_dom"/>
</dbReference>
<feature type="transmembrane region" description="Helical" evidence="1">
    <location>
        <begin position="311"/>
        <end position="335"/>
    </location>
</feature>
<evidence type="ECO:0000256" key="1">
    <source>
        <dbReference type="SAM" id="Phobius"/>
    </source>
</evidence>
<keyword evidence="5" id="KW-1185">Reference proteome</keyword>
<feature type="transmembrane region" description="Helical" evidence="1">
    <location>
        <begin position="160"/>
        <end position="180"/>
    </location>
</feature>
<dbReference type="InterPro" id="IPR012171">
    <property type="entry name" value="Fatty_acid_desaturase"/>
</dbReference>
<gene>
    <name evidence="3" type="ORF">GUITHDRAFT_159521</name>
</gene>
<evidence type="ECO:0000313" key="4">
    <source>
        <dbReference type="EnsemblProtists" id="EKX47718"/>
    </source>
</evidence>
<accession>L1JGR7</accession>
<feature type="transmembrane region" description="Helical" evidence="1">
    <location>
        <begin position="131"/>
        <end position="148"/>
    </location>
</feature>
<dbReference type="Proteomes" id="UP000011087">
    <property type="component" value="Unassembled WGS sequence"/>
</dbReference>
<dbReference type="EnsemblProtists" id="EKX47718">
    <property type="protein sequence ID" value="EKX47718"/>
    <property type="gene ID" value="GUITHDRAFT_159521"/>
</dbReference>
<dbReference type="HOGENOM" id="CLU_033094_0_0_1"/>
<dbReference type="KEGG" id="gtt:GUITHDRAFT_159521"/>
<dbReference type="GeneID" id="17304415"/>
<keyword evidence="1" id="KW-0472">Membrane</keyword>
<dbReference type="PaxDb" id="55529-EKX47718"/>
<dbReference type="OMA" id="DTVFVPW"/>
<keyword evidence="1" id="KW-0812">Transmembrane</keyword>
<feature type="transmembrane region" description="Helical" evidence="1">
    <location>
        <begin position="288"/>
        <end position="305"/>
    </location>
</feature>
<feature type="transmembrane region" description="Helical" evidence="1">
    <location>
        <begin position="98"/>
        <end position="119"/>
    </location>
</feature>
<dbReference type="STRING" id="905079.L1JGR7"/>
<evidence type="ECO:0000259" key="2">
    <source>
        <dbReference type="Pfam" id="PF00487"/>
    </source>
</evidence>
<reference evidence="4" key="3">
    <citation type="submission" date="2015-06" db="UniProtKB">
        <authorList>
            <consortium name="EnsemblProtists"/>
        </authorList>
    </citation>
    <scope>IDENTIFICATION</scope>
</reference>
<dbReference type="PANTHER" id="PTHR32100">
    <property type="entry name" value="OMEGA-6 FATTY ACID DESATURASE, CHLOROPLASTIC"/>
    <property type="match status" value="1"/>
</dbReference>
<evidence type="ECO:0000313" key="5">
    <source>
        <dbReference type="Proteomes" id="UP000011087"/>
    </source>
</evidence>
<dbReference type="AlphaFoldDB" id="L1JGR7"/>
<name>L1JGR7_GUITC</name>
<evidence type="ECO:0000313" key="3">
    <source>
        <dbReference type="EMBL" id="EKX47718.1"/>
    </source>
</evidence>
<sequence length="451" mass="49575">MFSRAALAAAATAAALSSVEGFLTAPFLLGALLDSLPRATASAISTSSDSYGDLSNIVISGLNGIALKDKEFPNKKQVFDAMPADSWKRDDKASDISLMYAGISLALTLGVGALAWMFLPLKLAMLPLWALYWYAAGTIATGCWVIAHECGHGAFSDNKLLQDTVGYLFHTALLVPYFSWQRSHAVHHSKTNHIFEGETHVPYTLETGKGTLGKLSTMQKIFGKKLGEAIYGANRVVSHLVFGWPAYLIAGVTGGPVRGMTNHFIPVKPFSTGDKNTELFPGVWKKKVWLSDIGIVGMLGLLYAWSVKFGFLHMAALYLGPYVVTNCWLVLYTWLQHTDTDVPHFSGENWNFIKGAFMSIDRPYGPIFDFLHHRIGSTHVVHHIDCTIPHYRAKAATEAIAKAFPEHYLYDPTPLPEALWRVSTKCVAVEERGKKWVFVQGEGTPQLPQSA</sequence>
<keyword evidence="1" id="KW-1133">Transmembrane helix</keyword>
<proteinExistence type="predicted"/>
<dbReference type="RefSeq" id="XP_005834698.1">
    <property type="nucleotide sequence ID" value="XM_005834641.1"/>
</dbReference>
<dbReference type="GO" id="GO:0016491">
    <property type="term" value="F:oxidoreductase activity"/>
    <property type="evidence" value="ECO:0007669"/>
    <property type="project" value="InterPro"/>
</dbReference>
<reference evidence="5" key="2">
    <citation type="submission" date="2012-11" db="EMBL/GenBank/DDBJ databases">
        <authorList>
            <person name="Kuo A."/>
            <person name="Curtis B.A."/>
            <person name="Tanifuji G."/>
            <person name="Burki F."/>
            <person name="Gruber A."/>
            <person name="Irimia M."/>
            <person name="Maruyama S."/>
            <person name="Arias M.C."/>
            <person name="Ball S.G."/>
            <person name="Gile G.H."/>
            <person name="Hirakawa Y."/>
            <person name="Hopkins J.F."/>
            <person name="Rensing S.A."/>
            <person name="Schmutz J."/>
            <person name="Symeonidi A."/>
            <person name="Elias M."/>
            <person name="Eveleigh R.J."/>
            <person name="Herman E.K."/>
            <person name="Klute M.J."/>
            <person name="Nakayama T."/>
            <person name="Obornik M."/>
            <person name="Reyes-Prieto A."/>
            <person name="Armbrust E.V."/>
            <person name="Aves S.J."/>
            <person name="Beiko R.G."/>
            <person name="Coutinho P."/>
            <person name="Dacks J.B."/>
            <person name="Durnford D.G."/>
            <person name="Fast N.M."/>
            <person name="Green B.R."/>
            <person name="Grisdale C."/>
            <person name="Hempe F."/>
            <person name="Henrissat B."/>
            <person name="Hoppner M.P."/>
            <person name="Ishida K.-I."/>
            <person name="Kim E."/>
            <person name="Koreny L."/>
            <person name="Kroth P.G."/>
            <person name="Liu Y."/>
            <person name="Malik S.-B."/>
            <person name="Maier U.G."/>
            <person name="McRose D."/>
            <person name="Mock T."/>
            <person name="Neilson J.A."/>
            <person name="Onodera N.T."/>
            <person name="Poole A.M."/>
            <person name="Pritham E.J."/>
            <person name="Richards T.A."/>
            <person name="Rocap G."/>
            <person name="Roy S.W."/>
            <person name="Sarai C."/>
            <person name="Schaack S."/>
            <person name="Shirato S."/>
            <person name="Slamovits C.H."/>
            <person name="Spencer D.F."/>
            <person name="Suzuki S."/>
            <person name="Worden A.Z."/>
            <person name="Zauner S."/>
            <person name="Barry K."/>
            <person name="Bell C."/>
            <person name="Bharti A.K."/>
            <person name="Crow J.A."/>
            <person name="Grimwood J."/>
            <person name="Kramer R."/>
            <person name="Lindquist E."/>
            <person name="Lucas S."/>
            <person name="Salamov A."/>
            <person name="McFadden G.I."/>
            <person name="Lane C.E."/>
            <person name="Keeling P.J."/>
            <person name="Gray M.W."/>
            <person name="Grigoriev I.V."/>
            <person name="Archibald J.M."/>
        </authorList>
    </citation>
    <scope>NUCLEOTIDE SEQUENCE</scope>
    <source>
        <strain evidence="5">CCMP2712</strain>
    </source>
</reference>
<protein>
    <recommendedName>
        <fullName evidence="2">Fatty acid desaturase domain-containing protein</fullName>
    </recommendedName>
</protein>